<dbReference type="Proteomes" id="UP000515163">
    <property type="component" value="Unplaced"/>
</dbReference>
<keyword evidence="3" id="KW-1185">Reference proteome</keyword>
<dbReference type="SUPFAM" id="SSF47986">
    <property type="entry name" value="DEATH domain"/>
    <property type="match status" value="1"/>
</dbReference>
<dbReference type="KEGG" id="aten:116294655"/>
<feature type="domain" description="CARD" evidence="2">
    <location>
        <begin position="2"/>
        <end position="64"/>
    </location>
</feature>
<dbReference type="RefSeq" id="XP_031558153.1">
    <property type="nucleotide sequence ID" value="XM_031702293.1"/>
</dbReference>
<gene>
    <name evidence="4 5" type="primary">LOC116294655</name>
</gene>
<evidence type="ECO:0000313" key="4">
    <source>
        <dbReference type="RefSeq" id="XP_031558153.1"/>
    </source>
</evidence>
<keyword evidence="1" id="KW-0175">Coiled coil</keyword>
<dbReference type="InterPro" id="IPR037939">
    <property type="entry name" value="CRADD"/>
</dbReference>
<dbReference type="OrthoDB" id="10342600at2759"/>
<dbReference type="PROSITE" id="PS50209">
    <property type="entry name" value="CARD"/>
    <property type="match status" value="1"/>
</dbReference>
<dbReference type="GO" id="GO:0070513">
    <property type="term" value="F:death domain binding"/>
    <property type="evidence" value="ECO:0007669"/>
    <property type="project" value="InterPro"/>
</dbReference>
<proteinExistence type="predicted"/>
<dbReference type="PANTHER" id="PTHR15034:SF5">
    <property type="entry name" value="DEATH DOMAIN-CONTAINING PROTEIN CRADD"/>
    <property type="match status" value="1"/>
</dbReference>
<dbReference type="GeneID" id="116294655"/>
<name>A0A6P8HSH5_ACTTE</name>
<evidence type="ECO:0000256" key="1">
    <source>
        <dbReference type="SAM" id="Coils"/>
    </source>
</evidence>
<dbReference type="GO" id="GO:0042981">
    <property type="term" value="P:regulation of apoptotic process"/>
    <property type="evidence" value="ECO:0007669"/>
    <property type="project" value="InterPro"/>
</dbReference>
<evidence type="ECO:0000313" key="3">
    <source>
        <dbReference type="Proteomes" id="UP000515163"/>
    </source>
</evidence>
<dbReference type="GO" id="GO:0002020">
    <property type="term" value="F:protease binding"/>
    <property type="evidence" value="ECO:0007669"/>
    <property type="project" value="InterPro"/>
</dbReference>
<dbReference type="InterPro" id="IPR001315">
    <property type="entry name" value="CARD"/>
</dbReference>
<dbReference type="InterPro" id="IPR011029">
    <property type="entry name" value="DEATH-like_dom_sf"/>
</dbReference>
<dbReference type="CDD" id="cd01671">
    <property type="entry name" value="CARD"/>
    <property type="match status" value="1"/>
</dbReference>
<dbReference type="PANTHER" id="PTHR15034">
    <property type="entry name" value="DEATH DOMAIN-CONTAINING PROTEIN CRADD"/>
    <property type="match status" value="1"/>
</dbReference>
<protein>
    <submittedName>
        <fullName evidence="4 5">Uncharacterized protein LOC116294655 isoform X1</fullName>
    </submittedName>
</protein>
<reference evidence="4 5" key="1">
    <citation type="submission" date="2025-04" db="UniProtKB">
        <authorList>
            <consortium name="RefSeq"/>
        </authorList>
    </citation>
    <scope>IDENTIFICATION</scope>
    <source>
        <tissue evidence="4 5">Tentacle</tissue>
    </source>
</reference>
<dbReference type="AlphaFoldDB" id="A0A6P8HSH5"/>
<dbReference type="Pfam" id="PF00619">
    <property type="entry name" value="CARD"/>
    <property type="match status" value="1"/>
</dbReference>
<evidence type="ECO:0000313" key="5">
    <source>
        <dbReference type="RefSeq" id="XP_031558154.1"/>
    </source>
</evidence>
<sequence length="324" mass="37225">MMEERDKEVIRRMYVRLERNLEATKLMGYLYQEHVFNEDDMDKIRIKSTSKKKAEKLLKILKKRKNGLKMLIKALLVTEIQAFLGHELLERVTWSEQELENFNLELEGKVDPCQLLQANLVVLKHKNDELMSKLSEYQSKFNLLEEEKVVLQKQCAQEKKQPSSDVMVGSQLFQKLRRSRRLWKPDLNKETRAVDETLKAQSEVKTDQGCQKTTSLTAGDLPAASVNAIHDDLGINWTDVGRRWSDSVYADRRPKSRANRRRSFNDSIGRSSTSLKNTILGIFGKRHGIVEHKTADQCSTESLSNTSDDCCDTCSNSTDLTILA</sequence>
<accession>A0A6P8HSH5</accession>
<organism evidence="3 4">
    <name type="scientific">Actinia tenebrosa</name>
    <name type="common">Australian red waratah sea anemone</name>
    <dbReference type="NCBI Taxonomy" id="6105"/>
    <lineage>
        <taxon>Eukaryota</taxon>
        <taxon>Metazoa</taxon>
        <taxon>Cnidaria</taxon>
        <taxon>Anthozoa</taxon>
        <taxon>Hexacorallia</taxon>
        <taxon>Actiniaria</taxon>
        <taxon>Actiniidae</taxon>
        <taxon>Actinia</taxon>
    </lineage>
</organism>
<evidence type="ECO:0000259" key="2">
    <source>
        <dbReference type="PROSITE" id="PS50209"/>
    </source>
</evidence>
<feature type="coiled-coil region" evidence="1">
    <location>
        <begin position="113"/>
        <end position="161"/>
    </location>
</feature>
<dbReference type="RefSeq" id="XP_031558154.1">
    <property type="nucleotide sequence ID" value="XM_031702294.1"/>
</dbReference>
<dbReference type="Gene3D" id="1.10.533.10">
    <property type="entry name" value="Death Domain, Fas"/>
    <property type="match status" value="1"/>
</dbReference>